<evidence type="ECO:0000256" key="4">
    <source>
        <dbReference type="ARBA" id="ARBA00022707"/>
    </source>
</evidence>
<evidence type="ECO:0000256" key="9">
    <source>
        <dbReference type="PIRSR" id="PIRSR607583-1"/>
    </source>
</evidence>
<evidence type="ECO:0000256" key="10">
    <source>
        <dbReference type="SAM" id="MobiDB-lite"/>
    </source>
</evidence>
<dbReference type="Gene3D" id="2.30.42.10">
    <property type="match status" value="2"/>
</dbReference>
<keyword evidence="7" id="KW-0472">Membrane</keyword>
<dbReference type="FunFam" id="2.30.42.10:FF:000026">
    <property type="entry name" value="Golgi reassembly stacking protein 2"/>
    <property type="match status" value="1"/>
</dbReference>
<feature type="binding site" evidence="9">
    <location>
        <position position="21"/>
    </location>
    <ligand>
        <name>Zn(2+)</name>
        <dbReference type="ChEBI" id="CHEBI:29105"/>
    </ligand>
</feature>
<dbReference type="EMBL" id="KE346364">
    <property type="protein sequence ID" value="KJE93061.1"/>
    <property type="molecule type" value="Genomic_DNA"/>
</dbReference>
<evidence type="ECO:0000256" key="7">
    <source>
        <dbReference type="ARBA" id="ARBA00023136"/>
    </source>
</evidence>
<dbReference type="PROSITE" id="PS51865">
    <property type="entry name" value="PDZ_GRASP"/>
    <property type="match status" value="2"/>
</dbReference>
<dbReference type="OrthoDB" id="3318at2759"/>
<evidence type="ECO:0000259" key="11">
    <source>
        <dbReference type="PROSITE" id="PS51865"/>
    </source>
</evidence>
<comment type="similarity">
    <text evidence="2">Belongs to the GORASP family.</text>
</comment>
<dbReference type="PANTHER" id="PTHR12893:SF0">
    <property type="entry name" value="GRASP65"/>
    <property type="match status" value="1"/>
</dbReference>
<dbReference type="AlphaFoldDB" id="A0A0D2UDE0"/>
<evidence type="ECO:0000313" key="12">
    <source>
        <dbReference type="EMBL" id="KJE93061.1"/>
    </source>
</evidence>
<accession>A0A0D2UDE0</accession>
<dbReference type="SUPFAM" id="SSF50156">
    <property type="entry name" value="PDZ domain-like"/>
    <property type="match status" value="2"/>
</dbReference>
<feature type="region of interest" description="Disordered" evidence="10">
    <location>
        <begin position="217"/>
        <end position="314"/>
    </location>
</feature>
<dbReference type="Pfam" id="PF04495">
    <property type="entry name" value="GRASP55_65"/>
    <property type="match status" value="1"/>
</dbReference>
<evidence type="ECO:0000256" key="3">
    <source>
        <dbReference type="ARBA" id="ARBA00022553"/>
    </source>
</evidence>
<dbReference type="Proteomes" id="UP000008743">
    <property type="component" value="Unassembled WGS sequence"/>
</dbReference>
<name>A0A0D2UDE0_CAPO3</name>
<dbReference type="FunFam" id="2.30.42.10:FF:000056">
    <property type="entry name" value="Golgi reassembly-stacking protein 2 isoform 1"/>
    <property type="match status" value="1"/>
</dbReference>
<evidence type="ECO:0000256" key="6">
    <source>
        <dbReference type="ARBA" id="ARBA00023034"/>
    </source>
</evidence>
<keyword evidence="3" id="KW-0597">Phosphoprotein</keyword>
<evidence type="ECO:0000256" key="8">
    <source>
        <dbReference type="ARBA" id="ARBA00023288"/>
    </source>
</evidence>
<keyword evidence="13" id="KW-1185">Reference proteome</keyword>
<feature type="domain" description="PDZ GRASP-type" evidence="11">
    <location>
        <begin position="114"/>
        <end position="203"/>
    </location>
</feature>
<keyword evidence="8" id="KW-0449">Lipoprotein</keyword>
<sequence length="355" mass="38030">MGAEQSQPQIAAAAAGSEGYHVLKVQPGSPGALAGLEAFFDFIVAVNDIRLNVEDDTFQQHIKQSVERPVILTVYSTKTAAVRNLTLIPSNMWGGMGLLGVSIRFCSFDGANDNVWHVLEVHSNSPAATAGLKSLADYIIGTPHALLHEPDDFYNLIANSDKTALSLFVYNTDRDDCREVVITPNSDWGGEGSLGCGIGYGYLHRIPVKRRAEEYEQKLREEEQRRMQQLAMPPPAAPPAASAASQSQPNAVSPSSSQVAQFSAHHNQNHDGGHGHSHNNSNGHHGHSHDNGHGHSHEDGHGHSHDHGHGHSHEDAAFTSVPLFAPTAQTQDGFSEVTLDSPSSTVPPANAGMTI</sequence>
<feature type="region of interest" description="Disordered" evidence="10">
    <location>
        <begin position="334"/>
        <end position="355"/>
    </location>
</feature>
<dbReference type="GO" id="GO:0046872">
    <property type="term" value="F:metal ion binding"/>
    <property type="evidence" value="ECO:0007669"/>
    <property type="project" value="UniProtKB-KW"/>
</dbReference>
<dbReference type="PANTHER" id="PTHR12893">
    <property type="entry name" value="GOLGI REASSEMBLY STACKING PROTEIN GRASP"/>
    <property type="match status" value="1"/>
</dbReference>
<dbReference type="GO" id="GO:0000139">
    <property type="term" value="C:Golgi membrane"/>
    <property type="evidence" value="ECO:0007669"/>
    <property type="project" value="UniProtKB-SubCell"/>
</dbReference>
<feature type="compositionally biased region" description="Polar residues" evidence="10">
    <location>
        <begin position="334"/>
        <end position="347"/>
    </location>
</feature>
<feature type="domain" description="PDZ GRASP-type" evidence="11">
    <location>
        <begin position="18"/>
        <end position="108"/>
    </location>
</feature>
<keyword evidence="6" id="KW-0333">Golgi apparatus</keyword>
<dbReference type="InterPro" id="IPR007583">
    <property type="entry name" value="GRASP55_65"/>
</dbReference>
<proteinExistence type="inferred from homology"/>
<evidence type="ECO:0000313" key="13">
    <source>
        <dbReference type="Proteomes" id="UP000008743"/>
    </source>
</evidence>
<feature type="compositionally biased region" description="Basic and acidic residues" evidence="10">
    <location>
        <begin position="288"/>
        <end position="314"/>
    </location>
</feature>
<dbReference type="InterPro" id="IPR024958">
    <property type="entry name" value="GRASP_PDZ"/>
</dbReference>
<gene>
    <name evidence="12" type="ORF">CAOG_003909</name>
</gene>
<keyword evidence="5" id="KW-0677">Repeat</keyword>
<dbReference type="InParanoid" id="A0A0D2UDE0"/>
<protein>
    <recommendedName>
        <fullName evidence="11">PDZ GRASP-type domain-containing protein</fullName>
    </recommendedName>
</protein>
<organism evidence="12 13">
    <name type="scientific">Capsaspora owczarzaki (strain ATCC 30864)</name>
    <dbReference type="NCBI Taxonomy" id="595528"/>
    <lineage>
        <taxon>Eukaryota</taxon>
        <taxon>Filasterea</taxon>
        <taxon>Capsaspora</taxon>
    </lineage>
</organism>
<evidence type="ECO:0000256" key="2">
    <source>
        <dbReference type="ARBA" id="ARBA00007144"/>
    </source>
</evidence>
<evidence type="ECO:0000256" key="5">
    <source>
        <dbReference type="ARBA" id="ARBA00022737"/>
    </source>
</evidence>
<comment type="subcellular location">
    <subcellularLocation>
        <location evidence="1">Golgi apparatus membrane</location>
    </subcellularLocation>
</comment>
<feature type="compositionally biased region" description="Basic and acidic residues" evidence="10">
    <location>
        <begin position="217"/>
        <end position="226"/>
    </location>
</feature>
<dbReference type="RefSeq" id="XP_004363637.1">
    <property type="nucleotide sequence ID" value="XM_004363580.2"/>
</dbReference>
<dbReference type="GO" id="GO:0007030">
    <property type="term" value="P:Golgi organization"/>
    <property type="evidence" value="ECO:0007669"/>
    <property type="project" value="TreeGrafter"/>
</dbReference>
<dbReference type="OMA" id="GYHVVRV"/>
<evidence type="ECO:0000256" key="1">
    <source>
        <dbReference type="ARBA" id="ARBA00004394"/>
    </source>
</evidence>
<keyword evidence="9" id="KW-0862">Zinc</keyword>
<feature type="compositionally biased region" description="Low complexity" evidence="10">
    <location>
        <begin position="239"/>
        <end position="266"/>
    </location>
</feature>
<keyword evidence="9" id="KW-0479">Metal-binding</keyword>
<keyword evidence="4" id="KW-0519">Myristate</keyword>
<dbReference type="eggNOG" id="KOG3834">
    <property type="taxonomic scope" value="Eukaryota"/>
</dbReference>
<dbReference type="InterPro" id="IPR036034">
    <property type="entry name" value="PDZ_sf"/>
</dbReference>
<dbReference type="FunCoup" id="A0A0D2UDE0">
    <property type="interactions" value="185"/>
</dbReference>
<dbReference type="PhylomeDB" id="A0A0D2UDE0"/>
<reference evidence="13" key="1">
    <citation type="submission" date="2011-02" db="EMBL/GenBank/DDBJ databases">
        <title>The Genome Sequence of Capsaspora owczarzaki ATCC 30864.</title>
        <authorList>
            <person name="Russ C."/>
            <person name="Cuomo C."/>
            <person name="Burger G."/>
            <person name="Gray M.W."/>
            <person name="Holland P.W.H."/>
            <person name="King N."/>
            <person name="Lang F.B.F."/>
            <person name="Roger A.J."/>
            <person name="Ruiz-Trillo I."/>
            <person name="Young S.K."/>
            <person name="Zeng Q."/>
            <person name="Gargeya S."/>
            <person name="Alvarado L."/>
            <person name="Berlin A."/>
            <person name="Chapman S.B."/>
            <person name="Chen Z."/>
            <person name="Freedman E."/>
            <person name="Gellesch M."/>
            <person name="Goldberg J."/>
            <person name="Griggs A."/>
            <person name="Gujja S."/>
            <person name="Heilman E."/>
            <person name="Heiman D."/>
            <person name="Howarth C."/>
            <person name="Mehta T."/>
            <person name="Neiman D."/>
            <person name="Pearson M."/>
            <person name="Roberts A."/>
            <person name="Saif S."/>
            <person name="Shea T."/>
            <person name="Shenoy N."/>
            <person name="Sisk P."/>
            <person name="Stolte C."/>
            <person name="Sykes S."/>
            <person name="White J."/>
            <person name="Yandava C."/>
            <person name="Haas B."/>
            <person name="Nusbaum C."/>
            <person name="Birren B."/>
        </authorList>
    </citation>
    <scope>NUCLEOTIDE SEQUENCE</scope>
    <source>
        <strain evidence="13">ATCC 30864</strain>
    </source>
</reference>
<feature type="binding site" evidence="9">
    <location>
        <position position="106"/>
    </location>
    <ligand>
        <name>Zn(2+)</name>
        <dbReference type="ChEBI" id="CHEBI:29105"/>
    </ligand>
</feature>
<dbReference type="STRING" id="595528.A0A0D2UDE0"/>